<evidence type="ECO:0000256" key="5">
    <source>
        <dbReference type="PIRSR" id="PIRSR038994-1"/>
    </source>
</evidence>
<accession>A0A4R6VTM7</accession>
<dbReference type="RefSeq" id="WP_166638825.1">
    <property type="nucleotide sequence ID" value="NZ_SNYR01000001.1"/>
</dbReference>
<reference evidence="7 8" key="1">
    <citation type="submission" date="2019-03" db="EMBL/GenBank/DDBJ databases">
        <title>Genomic Encyclopedia of Type Strains, Phase III (KMG-III): the genomes of soil and plant-associated and newly described type strains.</title>
        <authorList>
            <person name="Whitman W."/>
        </authorList>
    </citation>
    <scope>NUCLEOTIDE SEQUENCE [LARGE SCALE GENOMIC DNA]</scope>
    <source>
        <strain evidence="7 8">CGMCC 1.7002</strain>
    </source>
</reference>
<gene>
    <name evidence="7" type="ORF">ATL17_0029</name>
</gene>
<keyword evidence="2 6" id="KW-0479">Metal-binding</keyword>
<dbReference type="InterPro" id="IPR003764">
    <property type="entry name" value="GlcNAc_6-P_deAcase"/>
</dbReference>
<dbReference type="SUPFAM" id="SSF51556">
    <property type="entry name" value="Metallo-dependent hydrolases"/>
    <property type="match status" value="1"/>
</dbReference>
<organism evidence="7 8">
    <name type="scientific">Maritalea mobilis</name>
    <dbReference type="NCBI Taxonomy" id="483324"/>
    <lineage>
        <taxon>Bacteria</taxon>
        <taxon>Pseudomonadati</taxon>
        <taxon>Pseudomonadota</taxon>
        <taxon>Alphaproteobacteria</taxon>
        <taxon>Hyphomicrobiales</taxon>
        <taxon>Devosiaceae</taxon>
        <taxon>Maritalea</taxon>
    </lineage>
</organism>
<proteinExistence type="inferred from homology"/>
<comment type="cofactor">
    <cofactor evidence="6">
        <name>a divalent metal cation</name>
        <dbReference type="ChEBI" id="CHEBI:60240"/>
    </cofactor>
    <text evidence="6">Binds 1 divalent metal cation per subunit.</text>
</comment>
<comment type="caution">
    <text evidence="7">The sequence shown here is derived from an EMBL/GenBank/DDBJ whole genome shotgun (WGS) entry which is preliminary data.</text>
</comment>
<feature type="binding site" evidence="6">
    <location>
        <position position="183"/>
    </location>
    <ligand>
        <name>Zn(2+)</name>
        <dbReference type="ChEBI" id="CHEBI:29105"/>
    </ligand>
</feature>
<keyword evidence="3 4" id="KW-0378">Hydrolase</keyword>
<feature type="binding site" evidence="6">
    <location>
        <position position="115"/>
    </location>
    <ligand>
        <name>Zn(2+)</name>
        <dbReference type="ChEBI" id="CHEBI:29105"/>
    </ligand>
</feature>
<evidence type="ECO:0000256" key="6">
    <source>
        <dbReference type="PIRSR" id="PIRSR038994-3"/>
    </source>
</evidence>
<comment type="similarity">
    <text evidence="1 4">Belongs to the metallo-dependent hydrolases superfamily. NagA family.</text>
</comment>
<dbReference type="PANTHER" id="PTHR11113">
    <property type="entry name" value="N-ACETYLGLUCOSAMINE-6-PHOSPHATE DEACETYLASE"/>
    <property type="match status" value="1"/>
</dbReference>
<evidence type="ECO:0000256" key="3">
    <source>
        <dbReference type="ARBA" id="ARBA00022801"/>
    </source>
</evidence>
<keyword evidence="8" id="KW-1185">Reference proteome</keyword>
<feature type="binding site" evidence="6">
    <location>
        <position position="204"/>
    </location>
    <ligand>
        <name>Zn(2+)</name>
        <dbReference type="ChEBI" id="CHEBI:29105"/>
    </ligand>
</feature>
<name>A0A4R6VTM7_9HYPH</name>
<dbReference type="Gene3D" id="3.20.20.140">
    <property type="entry name" value="Metal-dependent hydrolases"/>
    <property type="match status" value="1"/>
</dbReference>
<evidence type="ECO:0000313" key="8">
    <source>
        <dbReference type="Proteomes" id="UP000295391"/>
    </source>
</evidence>
<dbReference type="PANTHER" id="PTHR11113:SF14">
    <property type="entry name" value="N-ACETYLGLUCOSAMINE-6-PHOSPHATE DEACETYLASE"/>
    <property type="match status" value="1"/>
</dbReference>
<dbReference type="PIRSF" id="PIRSF038994">
    <property type="entry name" value="NagA"/>
    <property type="match status" value="1"/>
</dbReference>
<sequence>MVHMPQIAPHNADLALLQKQAEQACAASVDEAVLSYGLIDLQVNGFAGVDFNRAPITAEQLDLALAQLALTGVTSVLPTLITGADEHLEQTLVALEQAVNQSKLGPHMVLGYHIEGPFLSPQDGFSGAHNANHMGPARIALYERLQMAANGKIKLVTVAPEVTGVLTLIPQLVAQNICVSLGHTAANGKQVSDAASAGAMLCTHLGNGLPQQMHKTENPLFWQLAEDRLFAMFIADGIHVTKSALQTMLRAKGVERSILSTDAVSAAGAEMPTGLYTLGEAEVERDAGGTVRIPGSKYLAGSSTTMDQMVRNVMDWYGYSFANVLTMTRTNPLKVLGKQPENLSSKTEQNFVEWQRHSTGLAVKRAYVGPYKIERELS</sequence>
<dbReference type="GO" id="GO:0006046">
    <property type="term" value="P:N-acetylglucosamine catabolic process"/>
    <property type="evidence" value="ECO:0007669"/>
    <property type="project" value="TreeGrafter"/>
</dbReference>
<evidence type="ECO:0000256" key="2">
    <source>
        <dbReference type="ARBA" id="ARBA00022723"/>
    </source>
</evidence>
<evidence type="ECO:0000313" key="7">
    <source>
        <dbReference type="EMBL" id="TDQ66044.1"/>
    </source>
</evidence>
<dbReference type="GO" id="GO:0046872">
    <property type="term" value="F:metal ion binding"/>
    <property type="evidence" value="ECO:0007669"/>
    <property type="project" value="UniProtKB-KW"/>
</dbReference>
<dbReference type="EMBL" id="SNYR01000001">
    <property type="protein sequence ID" value="TDQ66044.1"/>
    <property type="molecule type" value="Genomic_DNA"/>
</dbReference>
<feature type="active site" description="Proton donor/acceptor" evidence="5">
    <location>
        <position position="262"/>
    </location>
</feature>
<evidence type="ECO:0000256" key="1">
    <source>
        <dbReference type="ARBA" id="ARBA00010716"/>
    </source>
</evidence>
<dbReference type="AlphaFoldDB" id="A0A4R6VTM7"/>
<dbReference type="Proteomes" id="UP000295391">
    <property type="component" value="Unassembled WGS sequence"/>
</dbReference>
<evidence type="ECO:0000256" key="4">
    <source>
        <dbReference type="PIRNR" id="PIRNR038994"/>
    </source>
</evidence>
<keyword evidence="4" id="KW-0119">Carbohydrate metabolism</keyword>
<protein>
    <submittedName>
        <fullName evidence="7">N-acetylglucosamine-6-phosphate deacetylase</fullName>
    </submittedName>
</protein>
<dbReference type="GO" id="GO:0008448">
    <property type="term" value="F:N-acetylglucosamine-6-phosphate deacetylase activity"/>
    <property type="evidence" value="ECO:0007669"/>
    <property type="project" value="InterPro"/>
</dbReference>
<dbReference type="InterPro" id="IPR032466">
    <property type="entry name" value="Metal_Hydrolase"/>
</dbReference>